<reference evidence="1" key="1">
    <citation type="submission" date="2022-11" db="EMBL/GenBank/DDBJ databases">
        <title>Genome Sequence of Cubamyces cubensis.</title>
        <authorList>
            <person name="Buettner E."/>
        </authorList>
    </citation>
    <scope>NUCLEOTIDE SEQUENCE</scope>
    <source>
        <strain evidence="1">MPL-01</strain>
    </source>
</reference>
<evidence type="ECO:0000313" key="1">
    <source>
        <dbReference type="EMBL" id="KAJ8475405.1"/>
    </source>
</evidence>
<protein>
    <submittedName>
        <fullName evidence="1">Uncharacterized protein</fullName>
    </submittedName>
</protein>
<accession>A0AAD7TS45</accession>
<name>A0AAD7TS45_9APHY</name>
<gene>
    <name evidence="1" type="ORF">ONZ51_g6583</name>
</gene>
<sequence length="253" mass="28432">MNQPTAHELDPVAGGSNETLWTPEACLQGYQAANDQYWREHGLTMTHSSFTLANGSSSSNVALAAVPGTYRARRDGTPYEILPQRQYIAKRRFDPRPPITFRTASEPYIRLADALAGNVRNLQGRDEPVFSQEHLLHQQPLHVEIPGLDEQSASQDHLTQKQSLRLELVNCRSYERQINVRNPAHSSHSITKGRLAEKIAREIFDYFNRHQADPLGSPLLGPGARGFEKIILLELRHVSKSSWQPVLGVLRST</sequence>
<organism evidence="1 2">
    <name type="scientific">Trametes cubensis</name>
    <dbReference type="NCBI Taxonomy" id="1111947"/>
    <lineage>
        <taxon>Eukaryota</taxon>
        <taxon>Fungi</taxon>
        <taxon>Dikarya</taxon>
        <taxon>Basidiomycota</taxon>
        <taxon>Agaricomycotina</taxon>
        <taxon>Agaricomycetes</taxon>
        <taxon>Polyporales</taxon>
        <taxon>Polyporaceae</taxon>
        <taxon>Trametes</taxon>
    </lineage>
</organism>
<dbReference type="AlphaFoldDB" id="A0AAD7TS45"/>
<comment type="caution">
    <text evidence="1">The sequence shown here is derived from an EMBL/GenBank/DDBJ whole genome shotgun (WGS) entry which is preliminary data.</text>
</comment>
<keyword evidence="2" id="KW-1185">Reference proteome</keyword>
<dbReference type="EMBL" id="JAPEVG010000160">
    <property type="protein sequence ID" value="KAJ8475405.1"/>
    <property type="molecule type" value="Genomic_DNA"/>
</dbReference>
<evidence type="ECO:0000313" key="2">
    <source>
        <dbReference type="Proteomes" id="UP001215151"/>
    </source>
</evidence>
<dbReference type="Proteomes" id="UP001215151">
    <property type="component" value="Unassembled WGS sequence"/>
</dbReference>
<proteinExistence type="predicted"/>